<dbReference type="OrthoDB" id="2357358at2759"/>
<name>A0A7D9DGE4_PARCT</name>
<evidence type="ECO:0000313" key="2">
    <source>
        <dbReference type="Proteomes" id="UP001152795"/>
    </source>
</evidence>
<accession>A0A7D9DGE4</accession>
<reference evidence="1" key="1">
    <citation type="submission" date="2020-04" db="EMBL/GenBank/DDBJ databases">
        <authorList>
            <person name="Alioto T."/>
            <person name="Alioto T."/>
            <person name="Gomez Garrido J."/>
        </authorList>
    </citation>
    <scope>NUCLEOTIDE SEQUENCE</scope>
    <source>
        <strain evidence="1">A484AB</strain>
    </source>
</reference>
<dbReference type="PANTHER" id="PTHR31424:SF3">
    <property type="entry name" value="RING-TYPE DOMAIN-CONTAINING PROTEIN"/>
    <property type="match status" value="1"/>
</dbReference>
<comment type="caution">
    <text evidence="1">The sequence shown here is derived from an EMBL/GenBank/DDBJ whole genome shotgun (WGS) entry which is preliminary data.</text>
</comment>
<evidence type="ECO:0000313" key="1">
    <source>
        <dbReference type="EMBL" id="CAB3982710.1"/>
    </source>
</evidence>
<dbReference type="EMBL" id="CACRXK020000535">
    <property type="protein sequence ID" value="CAB3982710.1"/>
    <property type="molecule type" value="Genomic_DNA"/>
</dbReference>
<dbReference type="Proteomes" id="UP001152795">
    <property type="component" value="Unassembled WGS sequence"/>
</dbReference>
<gene>
    <name evidence="1" type="ORF">PACLA_8A083191</name>
</gene>
<sequence length="710" mass="81134">MAKNHEKAYDFAKFQRCFLIKHTDDGSEEEEGIAFTIKVKNKCLKSWYDFTTKKGPEGKLKLVDIINRFLAEQHVTPLKENCVRIEEHPRALSSMAKSKLFAKRGRQYTSCSNLFRRIIVMKSELIQSQDLNETRKTMEQLHAQTTQFSEQNRCINERCEQLSESLKTHNDQKCKSEEELEEQVNRNAELEQSNKQLLELVTKLEELHGKDLDKRRKTFTEVGQRQQHRIMTELKTKAERSLWFAKAFGLDVSSIKFEDEAGLHHEVKYSSPREGTDKTLIKQCKDDLNKLVHISRTPGQAEGAQLDFESELADVLRNKIQKGEIQVENGEKVRVKFSGDGANMTRKISFVVISFSVIDSDDVMSSKGNHTVAVIKGQESYELLKCSCSELFKSINKITRGGKIKVDDQDVMVDMFLGGDYKFLLEICGMKGATSDHSCVWCKLHKKHRHDMTKPENYCWEIPLVRSLEDIIECVRKQTYSCVHPPLLNIGLRNIVPDELQLMLRVTDVLLNNLILGALSLDGKDNHNKPPNQRMTGHIDALLCAIRSCGVSFSIWEKMNANGSGSGTYDFTSLMGPDKRLLLEKLAKNLEINPDAVNQNIQHSVIELWNDFNDLCLILTSKSIDAAKVDEYFQKNRFERKLELLKLLSNVHGITSLLLNGESVMFKNSQQLSSKTQAECLQNFMFIEKTEENCKQKTNKPSLVTVLIGQ</sequence>
<proteinExistence type="predicted"/>
<keyword evidence="2" id="KW-1185">Reference proteome</keyword>
<dbReference type="PANTHER" id="PTHR31424">
    <property type="entry name" value="PROTEIN CBG23806"/>
    <property type="match status" value="1"/>
</dbReference>
<organism evidence="1 2">
    <name type="scientific">Paramuricea clavata</name>
    <name type="common">Red gorgonian</name>
    <name type="synonym">Violescent sea-whip</name>
    <dbReference type="NCBI Taxonomy" id="317549"/>
    <lineage>
        <taxon>Eukaryota</taxon>
        <taxon>Metazoa</taxon>
        <taxon>Cnidaria</taxon>
        <taxon>Anthozoa</taxon>
        <taxon>Octocorallia</taxon>
        <taxon>Malacalcyonacea</taxon>
        <taxon>Plexauridae</taxon>
        <taxon>Paramuricea</taxon>
    </lineage>
</organism>
<dbReference type="AlphaFoldDB" id="A0A7D9DGE4"/>
<protein>
    <submittedName>
        <fullName evidence="1">Uncharacterized protein</fullName>
    </submittedName>
</protein>